<dbReference type="Proteomes" id="UP001497680">
    <property type="component" value="Unassembled WGS sequence"/>
</dbReference>
<gene>
    <name evidence="1" type="ORF">F4821DRAFT_280133</name>
</gene>
<comment type="caution">
    <text evidence="1">The sequence shown here is derived from an EMBL/GenBank/DDBJ whole genome shotgun (WGS) entry which is preliminary data.</text>
</comment>
<evidence type="ECO:0000313" key="1">
    <source>
        <dbReference type="EMBL" id="KAI6091758.1"/>
    </source>
</evidence>
<dbReference type="EMBL" id="MU394285">
    <property type="protein sequence ID" value="KAI6091758.1"/>
    <property type="molecule type" value="Genomic_DNA"/>
</dbReference>
<name>A0ACC0DGV7_9PEZI</name>
<evidence type="ECO:0000313" key="2">
    <source>
        <dbReference type="Proteomes" id="UP001497680"/>
    </source>
</evidence>
<protein>
    <submittedName>
        <fullName evidence="1">Uncharacterized protein</fullName>
    </submittedName>
</protein>
<reference evidence="1 2" key="1">
    <citation type="journal article" date="2022" name="New Phytol.">
        <title>Ecological generalism drives hyperdiversity of secondary metabolite gene clusters in xylarialean endophytes.</title>
        <authorList>
            <person name="Franco M.E.E."/>
            <person name="Wisecaver J.H."/>
            <person name="Arnold A.E."/>
            <person name="Ju Y.M."/>
            <person name="Slot J.C."/>
            <person name="Ahrendt S."/>
            <person name="Moore L.P."/>
            <person name="Eastman K.E."/>
            <person name="Scott K."/>
            <person name="Konkel Z."/>
            <person name="Mondo S.J."/>
            <person name="Kuo A."/>
            <person name="Hayes R.D."/>
            <person name="Haridas S."/>
            <person name="Andreopoulos B."/>
            <person name="Riley R."/>
            <person name="LaButti K."/>
            <person name="Pangilinan J."/>
            <person name="Lipzen A."/>
            <person name="Amirebrahimi M."/>
            <person name="Yan J."/>
            <person name="Adam C."/>
            <person name="Keymanesh K."/>
            <person name="Ng V."/>
            <person name="Louie K."/>
            <person name="Northen T."/>
            <person name="Drula E."/>
            <person name="Henrissat B."/>
            <person name="Hsieh H.M."/>
            <person name="Youens-Clark K."/>
            <person name="Lutzoni F."/>
            <person name="Miadlikowska J."/>
            <person name="Eastwood D.C."/>
            <person name="Hamelin R.C."/>
            <person name="Grigoriev I.V."/>
            <person name="U'Ren J.M."/>
        </authorList>
    </citation>
    <scope>NUCLEOTIDE SEQUENCE [LARGE SCALE GENOMIC DNA]</scope>
    <source>
        <strain evidence="1 2">ER1909</strain>
    </source>
</reference>
<organism evidence="1 2">
    <name type="scientific">Hypoxylon rubiginosum</name>
    <dbReference type="NCBI Taxonomy" id="110542"/>
    <lineage>
        <taxon>Eukaryota</taxon>
        <taxon>Fungi</taxon>
        <taxon>Dikarya</taxon>
        <taxon>Ascomycota</taxon>
        <taxon>Pezizomycotina</taxon>
        <taxon>Sordariomycetes</taxon>
        <taxon>Xylariomycetidae</taxon>
        <taxon>Xylariales</taxon>
        <taxon>Hypoxylaceae</taxon>
        <taxon>Hypoxylon</taxon>
    </lineage>
</organism>
<sequence length="150" mass="16088">MGAYINAVFLADTLSAAIMGNPIDTGLDGFRNYFLTTYKYKVGGDFEGTAKELFGLLRAQLSTDQRTLNTLASNILCSLEECGAIEFLPSVSGAAVLGEDVSNLLRAAWNNELSPTLLMPLLTAVLEERPDIEIWGAVYTAIGYPGSTTV</sequence>
<keyword evidence="2" id="KW-1185">Reference proteome</keyword>
<proteinExistence type="predicted"/>
<accession>A0ACC0DGV7</accession>